<feature type="transmembrane region" description="Helical" evidence="1">
    <location>
        <begin position="156"/>
        <end position="183"/>
    </location>
</feature>
<dbReference type="Gene3D" id="1.10.287.70">
    <property type="match status" value="1"/>
</dbReference>
<dbReference type="SUPFAM" id="SSF81324">
    <property type="entry name" value="Voltage-gated potassium channels"/>
    <property type="match status" value="1"/>
</dbReference>
<keyword evidence="3" id="KW-0407">Ion channel</keyword>
<feature type="transmembrane region" description="Helical" evidence="1">
    <location>
        <begin position="127"/>
        <end position="144"/>
    </location>
</feature>
<dbReference type="GO" id="GO:0034220">
    <property type="term" value="P:monoatomic ion transmembrane transport"/>
    <property type="evidence" value="ECO:0007669"/>
    <property type="project" value="UniProtKB-KW"/>
</dbReference>
<organism evidence="3 4">
    <name type="scientific">Vibrio tasmaniensis</name>
    <dbReference type="NCBI Taxonomy" id="212663"/>
    <lineage>
        <taxon>Bacteria</taxon>
        <taxon>Pseudomonadati</taxon>
        <taxon>Pseudomonadota</taxon>
        <taxon>Gammaproteobacteria</taxon>
        <taxon>Vibrionales</taxon>
        <taxon>Vibrionaceae</taxon>
        <taxon>Vibrio</taxon>
    </lineage>
</organism>
<accession>A0AB38NI24</accession>
<proteinExistence type="predicted"/>
<evidence type="ECO:0000313" key="4">
    <source>
        <dbReference type="Proteomes" id="UP000308018"/>
    </source>
</evidence>
<keyword evidence="1" id="KW-0812">Transmembrane</keyword>
<keyword evidence="3" id="KW-0406">Ion transport</keyword>
<feature type="domain" description="Potassium channel" evidence="2">
    <location>
        <begin position="197"/>
        <end position="247"/>
    </location>
</feature>
<name>A0AB38NI24_9VIBR</name>
<dbReference type="Pfam" id="PF07885">
    <property type="entry name" value="Ion_trans_2"/>
    <property type="match status" value="1"/>
</dbReference>
<gene>
    <name evidence="3" type="ORF">FC057_25155</name>
</gene>
<dbReference type="RefSeq" id="WP_133151991.1">
    <property type="nucleotide sequence ID" value="NZ_MDBP01000112.1"/>
</dbReference>
<evidence type="ECO:0000313" key="3">
    <source>
        <dbReference type="EMBL" id="TKG25164.1"/>
    </source>
</evidence>
<feature type="transmembrane region" description="Helical" evidence="1">
    <location>
        <begin position="42"/>
        <end position="65"/>
    </location>
</feature>
<evidence type="ECO:0000259" key="2">
    <source>
        <dbReference type="Pfam" id="PF07885"/>
    </source>
</evidence>
<keyword evidence="1" id="KW-0472">Membrane</keyword>
<reference evidence="3 4" key="1">
    <citation type="submission" date="2019-04" db="EMBL/GenBank/DDBJ databases">
        <title>A reverse ecology approach based on a biological definition of microbial populations.</title>
        <authorList>
            <person name="Arevalo P."/>
            <person name="Vaninsberghe D."/>
            <person name="Elsherbini J."/>
            <person name="Gore J."/>
            <person name="Polz M."/>
        </authorList>
    </citation>
    <scope>NUCLEOTIDE SEQUENCE [LARGE SCALE GENOMIC DNA]</scope>
    <source>
        <strain evidence="3 4">10N.222.45.A8</strain>
    </source>
</reference>
<protein>
    <submittedName>
        <fullName evidence="3">Two pore domain potassium channel family protein</fullName>
    </submittedName>
</protein>
<comment type="caution">
    <text evidence="3">The sequence shown here is derived from an EMBL/GenBank/DDBJ whole genome shotgun (WGS) entry which is preliminary data.</text>
</comment>
<dbReference type="InterPro" id="IPR013099">
    <property type="entry name" value="K_chnl_dom"/>
</dbReference>
<keyword evidence="1" id="KW-1133">Transmembrane helix</keyword>
<feature type="transmembrane region" description="Helical" evidence="1">
    <location>
        <begin position="7"/>
        <end position="30"/>
    </location>
</feature>
<feature type="transmembrane region" description="Helical" evidence="1">
    <location>
        <begin position="195"/>
        <end position="213"/>
    </location>
</feature>
<feature type="transmembrane region" description="Helical" evidence="1">
    <location>
        <begin position="85"/>
        <end position="107"/>
    </location>
</feature>
<feature type="transmembrane region" description="Helical" evidence="1">
    <location>
        <begin position="225"/>
        <end position="250"/>
    </location>
</feature>
<sequence length="259" mass="29556">MRKFICAMTVLLTFVLLIMYFLSFIFNGYLYEMVKLNKELTVVSAIRVMVPVAIFIFYIWAHFIYHKDTYYENKIIDDSYKKPKILGMMIIIPLSLIFGGFIGELNSKENDSSSFLMFIEILKGMDVRYVLLFVPLLIFSIALPKRLSKSYNLPTLDLIIYTSVSLIVPFLLIGMFFSGVYAFLQISGYGFSGIIYSYDFIYFSFVTQTTLGYGEMTPTSVFSKYVVIAQSIIGIFYMGVAVSVTLGVILENGNNRKMG</sequence>
<keyword evidence="3" id="KW-0813">Transport</keyword>
<evidence type="ECO:0000256" key="1">
    <source>
        <dbReference type="SAM" id="Phobius"/>
    </source>
</evidence>
<dbReference type="AlphaFoldDB" id="A0AB38NI24"/>
<dbReference type="Proteomes" id="UP000308018">
    <property type="component" value="Unassembled WGS sequence"/>
</dbReference>
<dbReference type="EMBL" id="SYVV01000121">
    <property type="protein sequence ID" value="TKG25164.1"/>
    <property type="molecule type" value="Genomic_DNA"/>
</dbReference>